<dbReference type="EMBL" id="BKCJ010213812">
    <property type="protein sequence ID" value="GEY83066.1"/>
    <property type="molecule type" value="Genomic_DNA"/>
</dbReference>
<accession>A0A699HV87</accession>
<protein>
    <submittedName>
        <fullName evidence="1">Uncharacterized protein</fullName>
    </submittedName>
</protein>
<reference evidence="1" key="1">
    <citation type="journal article" date="2019" name="Sci. Rep.">
        <title>Draft genome of Tanacetum cinerariifolium, the natural source of mosquito coil.</title>
        <authorList>
            <person name="Yamashiro T."/>
            <person name="Shiraishi A."/>
            <person name="Satake H."/>
            <person name="Nakayama K."/>
        </authorList>
    </citation>
    <scope>NUCLEOTIDE SEQUENCE</scope>
</reference>
<gene>
    <name evidence="1" type="ORF">Tci_455040</name>
</gene>
<sequence length="227" mass="26733">MQAYFDKEEKLRKAAKEERLIAIFKPEVIKVVQKEVEKIRLDPKKIKSAKAREKFKKDQDAEHQVLKRKHTEKVKNSLKFRKHKFENYMWTINSRLKLETITDIKIYPKTKPVVIIVYRGTDGRNFDVHKPFAFALPTPAPEQASSKSSRKKRKHMVLEPEIKIPRLECNRALPENVSLVNNMFIEEPEYGIFFTNEFGDHAFQRWSDIDKVRMEALVSYLVAASMV</sequence>
<dbReference type="AlphaFoldDB" id="A0A699HV87"/>
<name>A0A699HV87_TANCI</name>
<organism evidence="1">
    <name type="scientific">Tanacetum cinerariifolium</name>
    <name type="common">Dalmatian daisy</name>
    <name type="synonym">Chrysanthemum cinerariifolium</name>
    <dbReference type="NCBI Taxonomy" id="118510"/>
    <lineage>
        <taxon>Eukaryota</taxon>
        <taxon>Viridiplantae</taxon>
        <taxon>Streptophyta</taxon>
        <taxon>Embryophyta</taxon>
        <taxon>Tracheophyta</taxon>
        <taxon>Spermatophyta</taxon>
        <taxon>Magnoliopsida</taxon>
        <taxon>eudicotyledons</taxon>
        <taxon>Gunneridae</taxon>
        <taxon>Pentapetalae</taxon>
        <taxon>asterids</taxon>
        <taxon>campanulids</taxon>
        <taxon>Asterales</taxon>
        <taxon>Asteraceae</taxon>
        <taxon>Asteroideae</taxon>
        <taxon>Anthemideae</taxon>
        <taxon>Anthemidinae</taxon>
        <taxon>Tanacetum</taxon>
    </lineage>
</organism>
<proteinExistence type="predicted"/>
<evidence type="ECO:0000313" key="1">
    <source>
        <dbReference type="EMBL" id="GEY83066.1"/>
    </source>
</evidence>
<comment type="caution">
    <text evidence="1">The sequence shown here is derived from an EMBL/GenBank/DDBJ whole genome shotgun (WGS) entry which is preliminary data.</text>
</comment>